<dbReference type="Proteomes" id="UP000721844">
    <property type="component" value="Unassembled WGS sequence"/>
</dbReference>
<protein>
    <submittedName>
        <fullName evidence="1">DUF302 domain-containing protein</fullName>
    </submittedName>
</protein>
<dbReference type="Gene3D" id="3.30.310.70">
    <property type="entry name" value="TT1751-like domain"/>
    <property type="match status" value="1"/>
</dbReference>
<organism evidence="1 2">
    <name type="scientific">Acidisoma cellulosilyticum</name>
    <dbReference type="NCBI Taxonomy" id="2802395"/>
    <lineage>
        <taxon>Bacteria</taxon>
        <taxon>Pseudomonadati</taxon>
        <taxon>Pseudomonadota</taxon>
        <taxon>Alphaproteobacteria</taxon>
        <taxon>Acetobacterales</taxon>
        <taxon>Acidocellaceae</taxon>
        <taxon>Acidisoma</taxon>
    </lineage>
</organism>
<proteinExistence type="predicted"/>
<sequence>MTSSHLHDLSDDRIAIVYGAPSNPSHQREALSLFEFEATLERLRQAISAHDLWLIHEINPQMLAARADYAMLPARQLLVFHPRYLERLLIADPSAVPEIPLKLIVLSMPDYTVTVRYCTATALLGRYPTLTTLAAELDKVLESLVSEIC</sequence>
<keyword evidence="2" id="KW-1185">Reference proteome</keyword>
<dbReference type="EMBL" id="JAESVA010000016">
    <property type="protein sequence ID" value="MCB8883725.1"/>
    <property type="molecule type" value="Genomic_DNA"/>
</dbReference>
<dbReference type="SUPFAM" id="SSF103247">
    <property type="entry name" value="TT1751-like"/>
    <property type="match status" value="1"/>
</dbReference>
<name>A0A964E6H1_9PROT</name>
<evidence type="ECO:0000313" key="2">
    <source>
        <dbReference type="Proteomes" id="UP000721844"/>
    </source>
</evidence>
<dbReference type="AlphaFoldDB" id="A0A964E6H1"/>
<dbReference type="RefSeq" id="WP_227310413.1">
    <property type="nucleotide sequence ID" value="NZ_JAESVA010000016.1"/>
</dbReference>
<evidence type="ECO:0000313" key="1">
    <source>
        <dbReference type="EMBL" id="MCB8883725.1"/>
    </source>
</evidence>
<reference evidence="1 2" key="1">
    <citation type="journal article" date="2021" name="Microorganisms">
        <title>Acidisoma silvae sp. nov. and Acidisomacellulosilytica sp. nov., Two Acidophilic Bacteria Isolated from Decaying Wood, Hydrolyzing Cellulose and Producing Poly-3-hydroxybutyrate.</title>
        <authorList>
            <person name="Mieszkin S."/>
            <person name="Pouder E."/>
            <person name="Uroz S."/>
            <person name="Simon-Colin C."/>
            <person name="Alain K."/>
        </authorList>
    </citation>
    <scope>NUCLEOTIDE SEQUENCE [LARGE SCALE GENOMIC DNA]</scope>
    <source>
        <strain evidence="1 2">HW T5.17</strain>
    </source>
</reference>
<gene>
    <name evidence="1" type="ORF">ACELLULO517_25975</name>
</gene>
<dbReference type="InterPro" id="IPR035923">
    <property type="entry name" value="TT1751-like_sf"/>
</dbReference>
<comment type="caution">
    <text evidence="1">The sequence shown here is derived from an EMBL/GenBank/DDBJ whole genome shotgun (WGS) entry which is preliminary data.</text>
</comment>
<accession>A0A964E6H1</accession>
<dbReference type="InterPro" id="IPR005180">
    <property type="entry name" value="DUF302"/>
</dbReference>
<dbReference type="CDD" id="cd14797">
    <property type="entry name" value="DUF302"/>
    <property type="match status" value="1"/>
</dbReference>